<dbReference type="InterPro" id="IPR029052">
    <property type="entry name" value="Metallo-depent_PP-like"/>
</dbReference>
<protein>
    <submittedName>
        <fullName evidence="1">Uncharacterized protein</fullName>
    </submittedName>
</protein>
<organism evidence="1">
    <name type="scientific">marine metagenome</name>
    <dbReference type="NCBI Taxonomy" id="408172"/>
    <lineage>
        <taxon>unclassified sequences</taxon>
        <taxon>metagenomes</taxon>
        <taxon>ecological metagenomes</taxon>
    </lineage>
</organism>
<dbReference type="SUPFAM" id="SSF56300">
    <property type="entry name" value="Metallo-dependent phosphatases"/>
    <property type="match status" value="1"/>
</dbReference>
<name>A0A383BQH3_9ZZZZ</name>
<dbReference type="PANTHER" id="PTHR11575">
    <property type="entry name" value="5'-NUCLEOTIDASE-RELATED"/>
    <property type="match status" value="1"/>
</dbReference>
<dbReference type="PANTHER" id="PTHR11575:SF24">
    <property type="entry name" value="5'-NUCLEOTIDASE"/>
    <property type="match status" value="1"/>
</dbReference>
<feature type="non-terminal residue" evidence="1">
    <location>
        <position position="1"/>
    </location>
</feature>
<dbReference type="EMBL" id="UINC01202388">
    <property type="protein sequence ID" value="SVE22164.1"/>
    <property type="molecule type" value="Genomic_DNA"/>
</dbReference>
<accession>A0A383BQH3</accession>
<dbReference type="GO" id="GO:0016787">
    <property type="term" value="F:hydrolase activity"/>
    <property type="evidence" value="ECO:0007669"/>
    <property type="project" value="InterPro"/>
</dbReference>
<dbReference type="AlphaFoldDB" id="A0A383BQH3"/>
<gene>
    <name evidence="1" type="ORF">METZ01_LOCUS475018</name>
</gene>
<dbReference type="InterPro" id="IPR006179">
    <property type="entry name" value="5_nucleotidase/apyrase"/>
</dbReference>
<sequence length="244" mass="27359">IEWMNRIGYDALVPGKDDFILGDKNLNELSKDANFPFLFSNLTCSNCPLISQNIKPYILKKTSNVIIGILGVVNSNLEELVLGDNLIGTKASNEIKAIQEWVPKMKKAGAEVIIVLTSAGVPWNREDEYEKFINQIKNGEINDKSSLNALQMAYFLKDVDFLVSGGNSKGYFLPWYDPHSHVYVMQGYGGGTEFSHIKLLVDEKTHLFMGYETVIDGKASQTLLADDFTPNLKDSKWIDSKLKK</sequence>
<dbReference type="GO" id="GO:0009166">
    <property type="term" value="P:nucleotide catabolic process"/>
    <property type="evidence" value="ECO:0007669"/>
    <property type="project" value="InterPro"/>
</dbReference>
<feature type="non-terminal residue" evidence="1">
    <location>
        <position position="244"/>
    </location>
</feature>
<evidence type="ECO:0000313" key="1">
    <source>
        <dbReference type="EMBL" id="SVE22164.1"/>
    </source>
</evidence>
<dbReference type="Gene3D" id="3.60.21.10">
    <property type="match status" value="1"/>
</dbReference>
<reference evidence="1" key="1">
    <citation type="submission" date="2018-05" db="EMBL/GenBank/DDBJ databases">
        <authorList>
            <person name="Lanie J.A."/>
            <person name="Ng W.-L."/>
            <person name="Kazmierczak K.M."/>
            <person name="Andrzejewski T.M."/>
            <person name="Davidsen T.M."/>
            <person name="Wayne K.J."/>
            <person name="Tettelin H."/>
            <person name="Glass J.I."/>
            <person name="Rusch D."/>
            <person name="Podicherti R."/>
            <person name="Tsui H.-C.T."/>
            <person name="Winkler M.E."/>
        </authorList>
    </citation>
    <scope>NUCLEOTIDE SEQUENCE</scope>
</reference>
<proteinExistence type="predicted"/>